<feature type="domain" description="PROP1-like PPR" evidence="3">
    <location>
        <begin position="5"/>
        <end position="136"/>
    </location>
</feature>
<feature type="non-terminal residue" evidence="4">
    <location>
        <position position="1"/>
    </location>
</feature>
<comment type="caution">
    <text evidence="4">The sequence shown here is derived from an EMBL/GenBank/DDBJ whole genome shotgun (WGS) entry which is preliminary data.</text>
</comment>
<dbReference type="PANTHER" id="PTHR47447:SF17">
    <property type="entry name" value="OS12G0638900 PROTEIN"/>
    <property type="match status" value="1"/>
</dbReference>
<dbReference type="Pfam" id="PF17177">
    <property type="entry name" value="PPR_long"/>
    <property type="match status" value="1"/>
</dbReference>
<reference evidence="4" key="1">
    <citation type="submission" date="2021-02" db="EMBL/GenBank/DDBJ databases">
        <authorList>
            <person name="Dougan E. K."/>
            <person name="Rhodes N."/>
            <person name="Thang M."/>
            <person name="Chan C."/>
        </authorList>
    </citation>
    <scope>NUCLEOTIDE SEQUENCE</scope>
</reference>
<organism evidence="4 5">
    <name type="scientific">Polarella glacialis</name>
    <name type="common">Dinoflagellate</name>
    <dbReference type="NCBI Taxonomy" id="89957"/>
    <lineage>
        <taxon>Eukaryota</taxon>
        <taxon>Sar</taxon>
        <taxon>Alveolata</taxon>
        <taxon>Dinophyceae</taxon>
        <taxon>Suessiales</taxon>
        <taxon>Suessiaceae</taxon>
        <taxon>Polarella</taxon>
    </lineage>
</organism>
<dbReference type="PROSITE" id="PS51375">
    <property type="entry name" value="PPR"/>
    <property type="match status" value="2"/>
</dbReference>
<feature type="repeat" description="PPR" evidence="2">
    <location>
        <begin position="2"/>
        <end position="38"/>
    </location>
</feature>
<dbReference type="Proteomes" id="UP000654075">
    <property type="component" value="Unassembled WGS sequence"/>
</dbReference>
<evidence type="ECO:0000259" key="3">
    <source>
        <dbReference type="Pfam" id="PF17177"/>
    </source>
</evidence>
<dbReference type="Gene3D" id="1.25.40.10">
    <property type="entry name" value="Tetratricopeptide repeat domain"/>
    <property type="match status" value="1"/>
</dbReference>
<dbReference type="InterPro" id="IPR011990">
    <property type="entry name" value="TPR-like_helical_dom_sf"/>
</dbReference>
<proteinExistence type="predicted"/>
<keyword evidence="1" id="KW-0677">Repeat</keyword>
<dbReference type="InterPro" id="IPR002885">
    <property type="entry name" value="PPR_rpt"/>
</dbReference>
<dbReference type="AlphaFoldDB" id="A0A813H9E1"/>
<dbReference type="InterPro" id="IPR033443">
    <property type="entry name" value="PROP1-like_PPR_dom"/>
</dbReference>
<gene>
    <name evidence="4" type="ORF">PGLA1383_LOCUS49938</name>
</gene>
<sequence length="172" mass="18381">EDAAAYNALLDACADDEKLGLAAAELWKRRMSTAGVAPDSATFGALLKAAARCEDCDAARRWFRAMEAAGIPGDVVKYSTVCDAHARAGDMLGAEAWLQSLRGARLRPNVVSFSSLLKACERAAEPHRAVLWLKRLCQVEEFRPNAPCYAAVARAYGAAGDPQAARRARAAS</sequence>
<protein>
    <recommendedName>
        <fullName evidence="3">PROP1-like PPR domain-containing protein</fullName>
    </recommendedName>
</protein>
<evidence type="ECO:0000256" key="2">
    <source>
        <dbReference type="PROSITE-ProRule" id="PRU00708"/>
    </source>
</evidence>
<evidence type="ECO:0000313" key="4">
    <source>
        <dbReference type="EMBL" id="CAE8634288.1"/>
    </source>
</evidence>
<name>A0A813H9E1_POLGL</name>
<accession>A0A813H9E1</accession>
<evidence type="ECO:0000256" key="1">
    <source>
        <dbReference type="ARBA" id="ARBA00022737"/>
    </source>
</evidence>
<evidence type="ECO:0000313" key="5">
    <source>
        <dbReference type="Proteomes" id="UP000654075"/>
    </source>
</evidence>
<dbReference type="EMBL" id="CAJNNV010030957">
    <property type="protein sequence ID" value="CAE8634288.1"/>
    <property type="molecule type" value="Genomic_DNA"/>
</dbReference>
<keyword evidence="5" id="KW-1185">Reference proteome</keyword>
<dbReference type="OrthoDB" id="427002at2759"/>
<feature type="repeat" description="PPR" evidence="2">
    <location>
        <begin position="39"/>
        <end position="73"/>
    </location>
</feature>
<dbReference type="PANTHER" id="PTHR47447">
    <property type="entry name" value="OS03G0856100 PROTEIN"/>
    <property type="match status" value="1"/>
</dbReference>